<evidence type="ECO:0000313" key="2">
    <source>
        <dbReference type="Proteomes" id="UP000054324"/>
    </source>
</evidence>
<protein>
    <submittedName>
        <fullName evidence="1">Uncharacterized protein</fullName>
    </submittedName>
</protein>
<feature type="non-terminal residue" evidence="1">
    <location>
        <position position="1"/>
    </location>
</feature>
<dbReference type="OrthoDB" id="6282232at2759"/>
<sequence length="79" mass="9007">FIKETTHKVAEISSTAHDRFRPSWSSSGRRILRVSVNLMIVDIVQSEHCRFVPVVDWPSARFTSHNFLCSTEEASTCIV</sequence>
<evidence type="ECO:0000313" key="1">
    <source>
        <dbReference type="EMBL" id="KER23152.1"/>
    </source>
</evidence>
<dbReference type="CTD" id="20328872"/>
<gene>
    <name evidence="1" type="ORF">T265_14706</name>
</gene>
<dbReference type="Proteomes" id="UP000054324">
    <property type="component" value="Unassembled WGS sequence"/>
</dbReference>
<organism evidence="1 2">
    <name type="scientific">Opisthorchis viverrini</name>
    <name type="common">Southeast Asian liver fluke</name>
    <dbReference type="NCBI Taxonomy" id="6198"/>
    <lineage>
        <taxon>Eukaryota</taxon>
        <taxon>Metazoa</taxon>
        <taxon>Spiralia</taxon>
        <taxon>Lophotrochozoa</taxon>
        <taxon>Platyhelminthes</taxon>
        <taxon>Trematoda</taxon>
        <taxon>Digenea</taxon>
        <taxon>Opisthorchiida</taxon>
        <taxon>Opisthorchiata</taxon>
        <taxon>Opisthorchiidae</taxon>
        <taxon>Opisthorchis</taxon>
    </lineage>
</organism>
<name>A0A074ZC63_OPIVI</name>
<feature type="non-terminal residue" evidence="1">
    <location>
        <position position="79"/>
    </location>
</feature>
<dbReference type="EMBL" id="KL596863">
    <property type="protein sequence ID" value="KER23152.1"/>
    <property type="molecule type" value="Genomic_DNA"/>
</dbReference>
<proteinExistence type="predicted"/>
<dbReference type="GeneID" id="20328872"/>
<dbReference type="AlphaFoldDB" id="A0A074ZC63"/>
<dbReference type="RefSeq" id="XP_009173120.1">
    <property type="nucleotide sequence ID" value="XM_009174856.1"/>
</dbReference>
<keyword evidence="2" id="KW-1185">Reference proteome</keyword>
<dbReference type="KEGG" id="ovi:T265_14706"/>
<accession>A0A074ZC63</accession>
<reference evidence="1 2" key="1">
    <citation type="submission" date="2013-11" db="EMBL/GenBank/DDBJ databases">
        <title>Opisthorchis viverrini - life in the bile duct.</title>
        <authorList>
            <person name="Young N.D."/>
            <person name="Nagarajan N."/>
            <person name="Lin S.J."/>
            <person name="Korhonen P.K."/>
            <person name="Jex A.R."/>
            <person name="Hall R.S."/>
            <person name="Safavi-Hemami H."/>
            <person name="Kaewkong W."/>
            <person name="Bertrand D."/>
            <person name="Gao S."/>
            <person name="Seet Q."/>
            <person name="Wongkham S."/>
            <person name="Teh B.T."/>
            <person name="Wongkham C."/>
            <person name="Intapan P.M."/>
            <person name="Maleewong W."/>
            <person name="Yang X."/>
            <person name="Hu M."/>
            <person name="Wang Z."/>
            <person name="Hofmann A."/>
            <person name="Sternberg P.W."/>
            <person name="Tan P."/>
            <person name="Wang J."/>
            <person name="Gasser R.B."/>
        </authorList>
    </citation>
    <scope>NUCLEOTIDE SEQUENCE [LARGE SCALE GENOMIC DNA]</scope>
</reference>